<feature type="coiled-coil region" evidence="7">
    <location>
        <begin position="317"/>
        <end position="344"/>
    </location>
</feature>
<accession>A0ABC9AUG6</accession>
<dbReference type="SUPFAM" id="SSF52058">
    <property type="entry name" value="L domain-like"/>
    <property type="match status" value="2"/>
</dbReference>
<gene>
    <name evidence="12" type="ORF">URODEC1_LOCUS58270</name>
</gene>
<protein>
    <recommendedName>
        <fullName evidence="14">Rx N-terminal domain-containing protein</fullName>
    </recommendedName>
</protein>
<keyword evidence="4" id="KW-0547">Nucleotide-binding</keyword>
<feature type="region of interest" description="Disordered" evidence="8">
    <location>
        <begin position="461"/>
        <end position="502"/>
    </location>
</feature>
<dbReference type="SUPFAM" id="SSF52540">
    <property type="entry name" value="P-loop containing nucleoside triphosphate hydrolases"/>
    <property type="match status" value="1"/>
</dbReference>
<proteinExistence type="inferred from homology"/>
<feature type="domain" description="Disease resistance R13L4/SHOC-2-like LRR" evidence="11">
    <location>
        <begin position="875"/>
        <end position="1221"/>
    </location>
</feature>
<dbReference type="GO" id="GO:0000166">
    <property type="term" value="F:nucleotide binding"/>
    <property type="evidence" value="ECO:0007669"/>
    <property type="project" value="UniProtKB-KW"/>
</dbReference>
<feature type="region of interest" description="Disordered" evidence="8">
    <location>
        <begin position="420"/>
        <end position="445"/>
    </location>
</feature>
<evidence type="ECO:0000256" key="4">
    <source>
        <dbReference type="ARBA" id="ARBA00022741"/>
    </source>
</evidence>
<feature type="compositionally biased region" description="Polar residues" evidence="8">
    <location>
        <begin position="1272"/>
        <end position="1290"/>
    </location>
</feature>
<evidence type="ECO:0000259" key="11">
    <source>
        <dbReference type="Pfam" id="PF23598"/>
    </source>
</evidence>
<dbReference type="InterPro" id="IPR036388">
    <property type="entry name" value="WH-like_DNA-bd_sf"/>
</dbReference>
<dbReference type="Pfam" id="PF18052">
    <property type="entry name" value="Rx_N"/>
    <property type="match status" value="1"/>
</dbReference>
<dbReference type="InterPro" id="IPR058922">
    <property type="entry name" value="WHD_DRP"/>
</dbReference>
<feature type="compositionally biased region" description="Polar residues" evidence="8">
    <location>
        <begin position="1248"/>
        <end position="1259"/>
    </location>
</feature>
<evidence type="ECO:0000256" key="2">
    <source>
        <dbReference type="ARBA" id="ARBA00022614"/>
    </source>
</evidence>
<feature type="compositionally biased region" description="Acidic residues" evidence="8">
    <location>
        <begin position="162"/>
        <end position="171"/>
    </location>
</feature>
<feature type="compositionally biased region" description="Basic residues" evidence="8">
    <location>
        <begin position="1543"/>
        <end position="1553"/>
    </location>
</feature>
<dbReference type="InterPro" id="IPR041118">
    <property type="entry name" value="Rx_N"/>
</dbReference>
<feature type="compositionally biased region" description="Basic and acidic residues" evidence="8">
    <location>
        <begin position="1554"/>
        <end position="1564"/>
    </location>
</feature>
<evidence type="ECO:0000259" key="10">
    <source>
        <dbReference type="Pfam" id="PF23559"/>
    </source>
</evidence>
<feature type="compositionally biased region" description="Polar residues" evidence="8">
    <location>
        <begin position="1301"/>
        <end position="1316"/>
    </location>
</feature>
<dbReference type="Gene3D" id="1.10.10.10">
    <property type="entry name" value="Winged helix-like DNA-binding domain superfamily/Winged helix DNA-binding domain"/>
    <property type="match status" value="1"/>
</dbReference>
<dbReference type="EMBL" id="OZ075133">
    <property type="protein sequence ID" value="CAL4986164.1"/>
    <property type="molecule type" value="Genomic_DNA"/>
</dbReference>
<feature type="compositionally biased region" description="Basic and acidic residues" evidence="8">
    <location>
        <begin position="478"/>
        <end position="502"/>
    </location>
</feature>
<keyword evidence="5" id="KW-0611">Plant defense</keyword>
<dbReference type="Gene3D" id="3.80.10.10">
    <property type="entry name" value="Ribonuclease Inhibitor"/>
    <property type="match status" value="2"/>
</dbReference>
<comment type="similarity">
    <text evidence="1">Belongs to the disease resistance NB-LRR family.</text>
</comment>
<keyword evidence="13" id="KW-1185">Reference proteome</keyword>
<dbReference type="CDD" id="cd14798">
    <property type="entry name" value="RX-CC_like"/>
    <property type="match status" value="1"/>
</dbReference>
<dbReference type="GO" id="GO:0051707">
    <property type="term" value="P:response to other organism"/>
    <property type="evidence" value="ECO:0007669"/>
    <property type="project" value="UniProtKB-ARBA"/>
</dbReference>
<dbReference type="InterPro" id="IPR038005">
    <property type="entry name" value="RX-like_CC"/>
</dbReference>
<dbReference type="InterPro" id="IPR032675">
    <property type="entry name" value="LRR_dom_sf"/>
</dbReference>
<dbReference type="PANTHER" id="PTHR23155">
    <property type="entry name" value="DISEASE RESISTANCE PROTEIN RP"/>
    <property type="match status" value="1"/>
</dbReference>
<dbReference type="Proteomes" id="UP001497457">
    <property type="component" value="Chromosome 23rd"/>
</dbReference>
<dbReference type="Pfam" id="PF23559">
    <property type="entry name" value="WHD_DRP"/>
    <property type="match status" value="1"/>
</dbReference>
<feature type="region of interest" description="Disordered" evidence="8">
    <location>
        <begin position="1543"/>
        <end position="1571"/>
    </location>
</feature>
<evidence type="ECO:0000313" key="13">
    <source>
        <dbReference type="Proteomes" id="UP001497457"/>
    </source>
</evidence>
<dbReference type="PANTHER" id="PTHR23155:SF1062">
    <property type="entry name" value="OS11G0579400 PROTEIN"/>
    <property type="match status" value="1"/>
</dbReference>
<dbReference type="Pfam" id="PF23598">
    <property type="entry name" value="LRR_14"/>
    <property type="match status" value="1"/>
</dbReference>
<feature type="domain" description="Disease resistance N-terminal" evidence="9">
    <location>
        <begin position="9"/>
        <end position="85"/>
    </location>
</feature>
<reference evidence="12 13" key="2">
    <citation type="submission" date="2024-10" db="EMBL/GenBank/DDBJ databases">
        <authorList>
            <person name="Ryan C."/>
        </authorList>
    </citation>
    <scope>NUCLEOTIDE SEQUENCE [LARGE SCALE GENOMIC DNA]</scope>
</reference>
<evidence type="ECO:0000256" key="1">
    <source>
        <dbReference type="ARBA" id="ARBA00008894"/>
    </source>
</evidence>
<evidence type="ECO:0000313" key="12">
    <source>
        <dbReference type="EMBL" id="CAL4986164.1"/>
    </source>
</evidence>
<keyword evidence="2" id="KW-0433">Leucine-rich repeat</keyword>
<organism evidence="12 13">
    <name type="scientific">Urochloa decumbens</name>
    <dbReference type="NCBI Taxonomy" id="240449"/>
    <lineage>
        <taxon>Eukaryota</taxon>
        <taxon>Viridiplantae</taxon>
        <taxon>Streptophyta</taxon>
        <taxon>Embryophyta</taxon>
        <taxon>Tracheophyta</taxon>
        <taxon>Spermatophyta</taxon>
        <taxon>Magnoliopsida</taxon>
        <taxon>Liliopsida</taxon>
        <taxon>Poales</taxon>
        <taxon>Poaceae</taxon>
        <taxon>PACMAD clade</taxon>
        <taxon>Panicoideae</taxon>
        <taxon>Panicodae</taxon>
        <taxon>Paniceae</taxon>
        <taxon>Melinidinae</taxon>
        <taxon>Urochloa</taxon>
    </lineage>
</organism>
<dbReference type="InterPro" id="IPR044974">
    <property type="entry name" value="Disease_R_plants"/>
</dbReference>
<feature type="domain" description="Disease resistance protein winged helix" evidence="10">
    <location>
        <begin position="760"/>
        <end position="831"/>
    </location>
</feature>
<evidence type="ECO:0008006" key="14">
    <source>
        <dbReference type="Google" id="ProtNLM"/>
    </source>
</evidence>
<dbReference type="InterPro" id="IPR027417">
    <property type="entry name" value="P-loop_NTPase"/>
</dbReference>
<reference evidence="13" key="1">
    <citation type="submission" date="2024-06" db="EMBL/GenBank/DDBJ databases">
        <authorList>
            <person name="Ryan C."/>
        </authorList>
    </citation>
    <scope>NUCLEOTIDE SEQUENCE [LARGE SCALE GENOMIC DNA]</scope>
</reference>
<evidence type="ECO:0000256" key="3">
    <source>
        <dbReference type="ARBA" id="ARBA00022737"/>
    </source>
</evidence>
<dbReference type="GO" id="GO:0006952">
    <property type="term" value="P:defense response"/>
    <property type="evidence" value="ECO:0007669"/>
    <property type="project" value="UniProtKB-KW"/>
</dbReference>
<evidence type="ECO:0000256" key="7">
    <source>
        <dbReference type="SAM" id="Coils"/>
    </source>
</evidence>
<sequence length="1585" mass="179626">MAELAAGAVSSLLGVLRNEALLLRRVGHDVEFIKEEMESMNSFLEHLARTTPPGGEHNEQVRTWMKQVRDLAHDCSNCIDRYLQRGDPAIHRARSGLRRYAWWAYWLVQEMLAQHTAAVRLRELKERARDVGNRRLRYGVELPGKSSSEAAADVLAGRQEKEDDDDDDDDGGGGGGDIQYQAIVAADSSYHRRRILEPCSLEDYCARKLGDWLELQAKIKMEGPMPSISIVVPDAESASAIAHEAVHLAQAHCFEKPVLINLPKAHYSWDLPLLTSEILSYILHVCKKDPRSAYEHRESVFDDMGTQISGIDINAKIMEIVSKVEEVEKNIVEAERSNKIEEGSKSSISSEEPLGVLLQALRLIVPWEPHLPQDQEQLSWFEQSVKKTAKLLKWHMEEPNKPSICLHVTQYEDILRKAYPDPANASKPEEVGRSAATKSETMSLPQKEVTHNHKITLEIIRELPPKPQPLPGSTVGKQQDKSDDKDETKKGEHVDEIPPENEKTRLMIKGTIDMITLDIIGGRELLEGSYHAANKQANTGAPGAESGINNRAIAAAIEETKDILRYRIRWLIRGQLMFKGIVDKIKMHLKGIKKTLIILQDEKDYVSRWEETRNALGLLGDPATSSSIAVMIITTNNQKAKEYCYPEGEPITYSLVGLYHDIVLQLTSLQQVHAEDEDGKNNSKILHGILDKCDPHEFCMKMFAHALYANPHRSKEELQRLHDNLQHSKKSLSTNARKIFKFSYRDLPREHKTCLLYLAVFPQGQKIRRSVLIGRWLTEGLITKEDWPTAVRHAERCFDALIDRWLVQPGDIGAAGKVKNCMLDDLIHGFITKAAKKHHILDARLSHLWARHFSIFNGLRLRASDSIDKFVMNLPTYSPQLPLLKLLDLEGCSCLDKNNRYLKDICSKILLVKYLSLKGTNITHLPNEINKLHELEVLDIQGTKVPEYETRDIVLLKLRRLLAGHVGPSSSSKGKLVRDNEQFSYVRIPQKIEKMEHMEVLSKVKASRNGGELKDISKLWQLRKLGVVIDDKEAHLRNFLCAISDLNDSLQSLSITLPETKSQGANPNLKILPEDIYSRLTQPPKPLESLSINGVTHRVRLLPLLATGSNELAKVTLSRTLLTQDELVILAVLPKLRCFRFRHNAYCEKELTFKEDEFIHLKYFLVEGTNVSGAEESMTQTDIKFEEAAASELEKIVLSFSNIRSLCGIGSLTKLKELELKCNKFLLSFAHDGASHMENNGDGAPPKKNTQNGTPLQNTQNRVVEQNTQNGDMEQNTQNEDPEQNTQNGAVEQDTQHKTPKQNTQSGVVEQNTQDGAPQRRAMEQNTQNGVVEQNAQNKAPEQNTESWFIFKEKEFEQLKYFLIEDSKITNIIFKEGAAPKLERIVLSLTNEKSKLTGVKNLSKLKEIELTGGNFLLSLFQEASQIAKVTLRDTHLKKDDLRSFPMKPNLRCLVLLDNSYDESQISFDEHEFPKLDLLIVKCPKINSINFTNNKSAPNLEKIVWSFAKMESLSGINYLPKLQELEFNGEIVLRKVRKDIMAHKGRPILRHKKPQQQDKAKRSALEEDDEEGFALSSCFSKMKNWH</sequence>
<keyword evidence="3" id="KW-0677">Repeat</keyword>
<keyword evidence="6 7" id="KW-0175">Coiled coil</keyword>
<evidence type="ECO:0000259" key="9">
    <source>
        <dbReference type="Pfam" id="PF18052"/>
    </source>
</evidence>
<feature type="region of interest" description="Disordered" evidence="8">
    <location>
        <begin position="156"/>
        <end position="176"/>
    </location>
</feature>
<name>A0ABC9AUG6_9POAL</name>
<dbReference type="InterPro" id="IPR055414">
    <property type="entry name" value="LRR_R13L4/SHOC2-like"/>
</dbReference>
<evidence type="ECO:0000256" key="6">
    <source>
        <dbReference type="ARBA" id="ARBA00023054"/>
    </source>
</evidence>
<evidence type="ECO:0000256" key="5">
    <source>
        <dbReference type="ARBA" id="ARBA00022821"/>
    </source>
</evidence>
<feature type="region of interest" description="Disordered" evidence="8">
    <location>
        <begin position="1236"/>
        <end position="1259"/>
    </location>
</feature>
<evidence type="ECO:0000256" key="8">
    <source>
        <dbReference type="SAM" id="MobiDB-lite"/>
    </source>
</evidence>
<dbReference type="Gene3D" id="1.20.5.4130">
    <property type="match status" value="1"/>
</dbReference>
<feature type="region of interest" description="Disordered" evidence="8">
    <location>
        <begin position="1272"/>
        <end position="1321"/>
    </location>
</feature>